<dbReference type="Gene3D" id="3.40.190.170">
    <property type="entry name" value="Bacterial extracellular solute-binding protein, family 7"/>
    <property type="match status" value="1"/>
</dbReference>
<comment type="caution">
    <text evidence="3">The sequence shown here is derived from an EMBL/GenBank/DDBJ whole genome shotgun (WGS) entry which is preliminary data.</text>
</comment>
<accession>A0ABT5YMT8</accession>
<evidence type="ECO:0000313" key="4">
    <source>
        <dbReference type="Proteomes" id="UP001215503"/>
    </source>
</evidence>
<dbReference type="RefSeq" id="WP_275822528.1">
    <property type="nucleotide sequence ID" value="NZ_JARHUD010000005.1"/>
</dbReference>
<proteinExistence type="predicted"/>
<dbReference type="InterPro" id="IPR038404">
    <property type="entry name" value="TRAP_DctP_sf"/>
</dbReference>
<dbReference type="InterPro" id="IPR018389">
    <property type="entry name" value="DctP_fam"/>
</dbReference>
<evidence type="ECO:0000313" key="3">
    <source>
        <dbReference type="EMBL" id="MDF2096276.1"/>
    </source>
</evidence>
<feature type="signal peptide" evidence="2">
    <location>
        <begin position="1"/>
        <end position="37"/>
    </location>
</feature>
<sequence>MSQDISRNRRRFIAAGGGALVGAAAVASSSLSTPAIAQDVRELNMVTSWPKGAPGVGVNAERFARRLERLSGGRLVVRFFGAGELVPPFEVLDAVSGGTADLAHSSPYYWAGSSQALHFFTGIPFGLTATECAAWLEFGGGQALWDEVYAPFGVKAFYAGSSGTQFGGWFNKEINSLDDLHGLRFRIAGLGGEVMRRLGVSPVMTPPGEIPVALASGAVDAVEWIGPWNDMAFGLERMARYYYAPGVMEPGPGLEIMINQSTWDSLPEDLQEAVRSAAHATAYETYADFIYHNTESFADMLAETDVEMRSFPDDVNEAIARELENVLDGFSAEDEVFARVRESHDAFLRKSLAYSPQAEGGVLQARAKTLGRG</sequence>
<dbReference type="PANTHER" id="PTHR33376:SF5">
    <property type="entry name" value="EXTRACYTOPLASMIC SOLUTE RECEPTOR PROTEIN"/>
    <property type="match status" value="1"/>
</dbReference>
<dbReference type="PIRSF" id="PIRSF039026">
    <property type="entry name" value="SiaP"/>
    <property type="match status" value="1"/>
</dbReference>
<evidence type="ECO:0000256" key="1">
    <source>
        <dbReference type="ARBA" id="ARBA00022729"/>
    </source>
</evidence>
<dbReference type="SUPFAM" id="SSF53850">
    <property type="entry name" value="Periplasmic binding protein-like II"/>
    <property type="match status" value="1"/>
</dbReference>
<dbReference type="Pfam" id="PF03480">
    <property type="entry name" value="DctP"/>
    <property type="match status" value="1"/>
</dbReference>
<organism evidence="3 4">
    <name type="scientific">Aquibaculum arenosum</name>
    <dbReference type="NCBI Taxonomy" id="3032591"/>
    <lineage>
        <taxon>Bacteria</taxon>
        <taxon>Pseudomonadati</taxon>
        <taxon>Pseudomonadota</taxon>
        <taxon>Alphaproteobacteria</taxon>
        <taxon>Rhodospirillales</taxon>
        <taxon>Rhodovibrionaceae</taxon>
        <taxon>Aquibaculum</taxon>
    </lineage>
</organism>
<dbReference type="EMBL" id="JARHUD010000005">
    <property type="protein sequence ID" value="MDF2096276.1"/>
    <property type="molecule type" value="Genomic_DNA"/>
</dbReference>
<dbReference type="CDD" id="cd13604">
    <property type="entry name" value="PBP2_TRAP_ketoacid_lactate_like"/>
    <property type="match status" value="1"/>
</dbReference>
<feature type="chain" id="PRO_5046664979" evidence="2">
    <location>
        <begin position="38"/>
        <end position="373"/>
    </location>
</feature>
<reference evidence="3 4" key="1">
    <citation type="submission" date="2023-03" db="EMBL/GenBank/DDBJ databases">
        <title>Fodinicurvata sp. CAU 1616 isolated from sea sendiment.</title>
        <authorList>
            <person name="Kim W."/>
        </authorList>
    </citation>
    <scope>NUCLEOTIDE SEQUENCE [LARGE SCALE GENOMIC DNA]</scope>
    <source>
        <strain evidence="3 4">CAU 1616</strain>
    </source>
</reference>
<dbReference type="InterPro" id="IPR006311">
    <property type="entry name" value="TAT_signal"/>
</dbReference>
<protein>
    <submittedName>
        <fullName evidence="3">TRAP transporter substrate-binding protein</fullName>
    </submittedName>
</protein>
<dbReference type="Proteomes" id="UP001215503">
    <property type="component" value="Unassembled WGS sequence"/>
</dbReference>
<evidence type="ECO:0000256" key="2">
    <source>
        <dbReference type="SAM" id="SignalP"/>
    </source>
</evidence>
<dbReference type="PANTHER" id="PTHR33376">
    <property type="match status" value="1"/>
</dbReference>
<dbReference type="Gene3D" id="3.40.190.10">
    <property type="entry name" value="Periplasmic binding protein-like II"/>
    <property type="match status" value="1"/>
</dbReference>
<dbReference type="InterPro" id="IPR026289">
    <property type="entry name" value="SBP_TakP-like"/>
</dbReference>
<keyword evidence="1 2" id="KW-0732">Signal</keyword>
<gene>
    <name evidence="3" type="ORF">P2G67_09840</name>
</gene>
<name>A0ABT5YMT8_9PROT</name>
<dbReference type="PROSITE" id="PS51318">
    <property type="entry name" value="TAT"/>
    <property type="match status" value="1"/>
</dbReference>
<keyword evidence="4" id="KW-1185">Reference proteome</keyword>